<reference evidence="2 3" key="1">
    <citation type="journal article" date="2015" name="Proc. Natl. Acad. Sci. U.S.A.">
        <title>The resurrection genome of Boea hygrometrica: A blueprint for survival of dehydration.</title>
        <authorList>
            <person name="Xiao L."/>
            <person name="Yang G."/>
            <person name="Zhang L."/>
            <person name="Yang X."/>
            <person name="Zhao S."/>
            <person name="Ji Z."/>
            <person name="Zhou Q."/>
            <person name="Hu M."/>
            <person name="Wang Y."/>
            <person name="Chen M."/>
            <person name="Xu Y."/>
            <person name="Jin H."/>
            <person name="Xiao X."/>
            <person name="Hu G."/>
            <person name="Bao F."/>
            <person name="Hu Y."/>
            <person name="Wan P."/>
            <person name="Li L."/>
            <person name="Deng X."/>
            <person name="Kuang T."/>
            <person name="Xiang C."/>
            <person name="Zhu J.K."/>
            <person name="Oliver M.J."/>
            <person name="He Y."/>
        </authorList>
    </citation>
    <scope>NUCLEOTIDE SEQUENCE [LARGE SCALE GENOMIC DNA]</scope>
    <source>
        <strain evidence="3">cv. XS01</strain>
    </source>
</reference>
<accession>A0A2Z7BRP7</accession>
<gene>
    <name evidence="2" type="ORF">F511_10946</name>
</gene>
<proteinExistence type="predicted"/>
<dbReference type="AlphaFoldDB" id="A0A2Z7BRP7"/>
<feature type="compositionally biased region" description="Polar residues" evidence="1">
    <location>
        <begin position="87"/>
        <end position="96"/>
    </location>
</feature>
<evidence type="ECO:0000313" key="3">
    <source>
        <dbReference type="Proteomes" id="UP000250235"/>
    </source>
</evidence>
<name>A0A2Z7BRP7_9LAMI</name>
<evidence type="ECO:0000256" key="1">
    <source>
        <dbReference type="SAM" id="MobiDB-lite"/>
    </source>
</evidence>
<dbReference type="EMBL" id="KV005019">
    <property type="protein sequence ID" value="KZV34671.1"/>
    <property type="molecule type" value="Genomic_DNA"/>
</dbReference>
<dbReference type="Proteomes" id="UP000250235">
    <property type="component" value="Unassembled WGS sequence"/>
</dbReference>
<feature type="region of interest" description="Disordered" evidence="1">
    <location>
        <begin position="87"/>
        <end position="108"/>
    </location>
</feature>
<keyword evidence="3" id="KW-1185">Reference proteome</keyword>
<evidence type="ECO:0000313" key="2">
    <source>
        <dbReference type="EMBL" id="KZV34671.1"/>
    </source>
</evidence>
<sequence>MHEEGDNSSMEPATEYVATVSVGHVGATHSPLLVHPYQMHQQPNLLTVVANHSAHRGNESAESPLALASCLQEWYRMEELLERSPTLPRTHQTTVGNDGKSSEKLTVNSTRVRRTEVDNQDNISLNSGIGSDVGYLFQKYIQTLVIYFNSEHIQMLLRYPTQLFEC</sequence>
<protein>
    <submittedName>
        <fullName evidence="2">Uncharacterized protein</fullName>
    </submittedName>
</protein>
<organism evidence="2 3">
    <name type="scientific">Dorcoceras hygrometricum</name>
    <dbReference type="NCBI Taxonomy" id="472368"/>
    <lineage>
        <taxon>Eukaryota</taxon>
        <taxon>Viridiplantae</taxon>
        <taxon>Streptophyta</taxon>
        <taxon>Embryophyta</taxon>
        <taxon>Tracheophyta</taxon>
        <taxon>Spermatophyta</taxon>
        <taxon>Magnoliopsida</taxon>
        <taxon>eudicotyledons</taxon>
        <taxon>Gunneridae</taxon>
        <taxon>Pentapetalae</taxon>
        <taxon>asterids</taxon>
        <taxon>lamiids</taxon>
        <taxon>Lamiales</taxon>
        <taxon>Gesneriaceae</taxon>
        <taxon>Didymocarpoideae</taxon>
        <taxon>Trichosporeae</taxon>
        <taxon>Loxocarpinae</taxon>
        <taxon>Dorcoceras</taxon>
    </lineage>
</organism>